<gene>
    <name evidence="2" type="ORF">CMUS01_14007</name>
</gene>
<feature type="chain" id="PRO_5034122065" evidence="1">
    <location>
        <begin position="19"/>
        <end position="161"/>
    </location>
</feature>
<proteinExistence type="predicted"/>
<sequence>MQFTKAILTVFLASTALAAPAESDTPAIIKAKVDAAYAAEGLAAGDGGLAKRACNYNGCDDCLSRAGLCRVCQGPGDHLSACLGCFPTLHDKGDLMKCVTIFATLLIKYHILFEPYNQGTYYLPDVSPWSDHLEFFAVAQASIGYSTASSFEKDCAPGART</sequence>
<keyword evidence="3" id="KW-1185">Reference proteome</keyword>
<protein>
    <submittedName>
        <fullName evidence="2">Serine endopeptidase (Subtilase)</fullName>
    </submittedName>
</protein>
<reference evidence="2" key="1">
    <citation type="journal article" date="2020" name="Phytopathology">
        <title>Genome Sequence Resources of Colletotrichum truncatum, C. plurivorum, C. musicola, and C. sojae: Four Species Pathogenic to Soybean (Glycine max).</title>
        <authorList>
            <person name="Rogerio F."/>
            <person name="Boufleur T.R."/>
            <person name="Ciampi-Guillardi M."/>
            <person name="Sukno S.A."/>
            <person name="Thon M.R."/>
            <person name="Massola Junior N.S."/>
            <person name="Baroncelli R."/>
        </authorList>
    </citation>
    <scope>NUCLEOTIDE SEQUENCE</scope>
    <source>
        <strain evidence="2">LFN0074</strain>
    </source>
</reference>
<comment type="caution">
    <text evidence="2">The sequence shown here is derived from an EMBL/GenBank/DDBJ whole genome shotgun (WGS) entry which is preliminary data.</text>
</comment>
<evidence type="ECO:0000256" key="1">
    <source>
        <dbReference type="SAM" id="SignalP"/>
    </source>
</evidence>
<dbReference type="Proteomes" id="UP000639643">
    <property type="component" value="Unassembled WGS sequence"/>
</dbReference>
<name>A0A8H6J862_9PEZI</name>
<keyword evidence="1" id="KW-0732">Signal</keyword>
<feature type="signal peptide" evidence="1">
    <location>
        <begin position="1"/>
        <end position="18"/>
    </location>
</feature>
<dbReference type="AlphaFoldDB" id="A0A8H6J862"/>
<accession>A0A8H6J862</accession>
<evidence type="ECO:0000313" key="3">
    <source>
        <dbReference type="Proteomes" id="UP000639643"/>
    </source>
</evidence>
<evidence type="ECO:0000313" key="2">
    <source>
        <dbReference type="EMBL" id="KAF6807896.1"/>
    </source>
</evidence>
<dbReference type="EMBL" id="WIGM01000955">
    <property type="protein sequence ID" value="KAF6807896.1"/>
    <property type="molecule type" value="Genomic_DNA"/>
</dbReference>
<organism evidence="2 3">
    <name type="scientific">Colletotrichum musicola</name>
    <dbReference type="NCBI Taxonomy" id="2175873"/>
    <lineage>
        <taxon>Eukaryota</taxon>
        <taxon>Fungi</taxon>
        <taxon>Dikarya</taxon>
        <taxon>Ascomycota</taxon>
        <taxon>Pezizomycotina</taxon>
        <taxon>Sordariomycetes</taxon>
        <taxon>Hypocreomycetidae</taxon>
        <taxon>Glomerellales</taxon>
        <taxon>Glomerellaceae</taxon>
        <taxon>Colletotrichum</taxon>
        <taxon>Colletotrichum orchidearum species complex</taxon>
    </lineage>
</organism>